<dbReference type="Pfam" id="PF07686">
    <property type="entry name" value="V-set"/>
    <property type="match status" value="1"/>
</dbReference>
<feature type="signal peptide" evidence="12">
    <location>
        <begin position="1"/>
        <end position="26"/>
    </location>
</feature>
<evidence type="ECO:0000256" key="12">
    <source>
        <dbReference type="SAM" id="SignalP"/>
    </source>
</evidence>
<dbReference type="EMBL" id="JACAGC010000005">
    <property type="protein sequence ID" value="KAF6365541.1"/>
    <property type="molecule type" value="Genomic_DNA"/>
</dbReference>
<keyword evidence="6 11" id="KW-0472">Membrane</keyword>
<evidence type="ECO:0000256" key="1">
    <source>
        <dbReference type="ARBA" id="ARBA00004251"/>
    </source>
</evidence>
<feature type="chain" id="PRO_5029591060" description="Ig-like domain-containing protein" evidence="12">
    <location>
        <begin position="27"/>
        <end position="198"/>
    </location>
</feature>
<evidence type="ECO:0000256" key="7">
    <source>
        <dbReference type="ARBA" id="ARBA00023157"/>
    </source>
</evidence>
<keyword evidence="9" id="KW-0325">Glycoprotein</keyword>
<dbReference type="Proteomes" id="UP000585614">
    <property type="component" value="Unassembled WGS sequence"/>
</dbReference>
<evidence type="ECO:0000313" key="15">
    <source>
        <dbReference type="Proteomes" id="UP000585614"/>
    </source>
</evidence>
<organism evidence="14 15">
    <name type="scientific">Rhinolophus ferrumequinum</name>
    <name type="common">Greater horseshoe bat</name>
    <dbReference type="NCBI Taxonomy" id="59479"/>
    <lineage>
        <taxon>Eukaryota</taxon>
        <taxon>Metazoa</taxon>
        <taxon>Chordata</taxon>
        <taxon>Craniata</taxon>
        <taxon>Vertebrata</taxon>
        <taxon>Euteleostomi</taxon>
        <taxon>Mammalia</taxon>
        <taxon>Eutheria</taxon>
        <taxon>Laurasiatheria</taxon>
        <taxon>Chiroptera</taxon>
        <taxon>Yinpterochiroptera</taxon>
        <taxon>Rhinolophoidea</taxon>
        <taxon>Rhinolophidae</taxon>
        <taxon>Rhinolophinae</taxon>
        <taxon>Rhinolophus</taxon>
    </lineage>
</organism>
<feature type="domain" description="Ig-like" evidence="13">
    <location>
        <begin position="10"/>
        <end position="129"/>
    </location>
</feature>
<reference evidence="14 15" key="1">
    <citation type="journal article" date="2020" name="Nature">
        <title>Six reference-quality genomes reveal evolution of bat adaptations.</title>
        <authorList>
            <person name="Jebb D."/>
            <person name="Huang Z."/>
            <person name="Pippel M."/>
            <person name="Hughes G.M."/>
            <person name="Lavrichenko K."/>
            <person name="Devanna P."/>
            <person name="Winkler S."/>
            <person name="Jermiin L.S."/>
            <person name="Skirmuntt E.C."/>
            <person name="Katzourakis A."/>
            <person name="Burkitt-Gray L."/>
            <person name="Ray D.A."/>
            <person name="Sullivan K.A.M."/>
            <person name="Roscito J.G."/>
            <person name="Kirilenko B.M."/>
            <person name="Davalos L.M."/>
            <person name="Corthals A.P."/>
            <person name="Power M.L."/>
            <person name="Jones G."/>
            <person name="Ransome R.D."/>
            <person name="Dechmann D.K.N."/>
            <person name="Locatelli A.G."/>
            <person name="Puechmaille S.J."/>
            <person name="Fedrigo O."/>
            <person name="Jarvis E.D."/>
            <person name="Hiller M."/>
            <person name="Vernes S.C."/>
            <person name="Myers E.W."/>
            <person name="Teeling E.C."/>
        </authorList>
    </citation>
    <scope>NUCLEOTIDE SEQUENCE [LARGE SCALE GENOMIC DNA]</scope>
    <source>
        <strain evidence="14">MRhiFer1</strain>
        <tissue evidence="14">Lung</tissue>
    </source>
</reference>
<dbReference type="PROSITE" id="PS50835">
    <property type="entry name" value="IG_LIKE"/>
    <property type="match status" value="1"/>
</dbReference>
<evidence type="ECO:0000313" key="14">
    <source>
        <dbReference type="EMBL" id="KAF6365541.1"/>
    </source>
</evidence>
<protein>
    <recommendedName>
        <fullName evidence="13">Ig-like domain-containing protein</fullName>
    </recommendedName>
</protein>
<evidence type="ECO:0000256" key="2">
    <source>
        <dbReference type="ARBA" id="ARBA00022475"/>
    </source>
</evidence>
<keyword evidence="7" id="KW-1015">Disulfide bond</keyword>
<dbReference type="InterPro" id="IPR013106">
    <property type="entry name" value="Ig_V-set"/>
</dbReference>
<keyword evidence="8" id="KW-0675">Receptor</keyword>
<evidence type="ECO:0000256" key="9">
    <source>
        <dbReference type="ARBA" id="ARBA00023180"/>
    </source>
</evidence>
<keyword evidence="4 12" id="KW-0732">Signal</keyword>
<dbReference type="GO" id="GO:0070945">
    <property type="term" value="P:neutrophil-mediated killing of gram-negative bacterium"/>
    <property type="evidence" value="ECO:0007669"/>
    <property type="project" value="TreeGrafter"/>
</dbReference>
<comment type="caution">
    <text evidence="14">The sequence shown here is derived from an EMBL/GenBank/DDBJ whole genome shotgun (WGS) entry which is preliminary data.</text>
</comment>
<evidence type="ECO:0000256" key="11">
    <source>
        <dbReference type="SAM" id="Phobius"/>
    </source>
</evidence>
<dbReference type="Gene3D" id="2.60.40.10">
    <property type="entry name" value="Immunoglobulins"/>
    <property type="match status" value="1"/>
</dbReference>
<dbReference type="PANTHER" id="PTHR19357:SF2">
    <property type="entry name" value="TRIGGERING RECEPTOR EXPRESSED ON MYELOID CELLS 3"/>
    <property type="match status" value="1"/>
</dbReference>
<dbReference type="AlphaFoldDB" id="A0A7J7YU61"/>
<evidence type="ECO:0000256" key="5">
    <source>
        <dbReference type="ARBA" id="ARBA00022989"/>
    </source>
</evidence>
<evidence type="ECO:0000256" key="6">
    <source>
        <dbReference type="ARBA" id="ARBA00023136"/>
    </source>
</evidence>
<keyword evidence="5 11" id="KW-1133">Transmembrane helix</keyword>
<dbReference type="SUPFAM" id="SSF48726">
    <property type="entry name" value="Immunoglobulin"/>
    <property type="match status" value="1"/>
</dbReference>
<dbReference type="GO" id="GO:0030593">
    <property type="term" value="P:neutrophil chemotaxis"/>
    <property type="evidence" value="ECO:0007669"/>
    <property type="project" value="TreeGrafter"/>
</dbReference>
<keyword evidence="10" id="KW-0393">Immunoglobulin domain</keyword>
<name>A0A7J7YU61_RHIFE</name>
<sequence>MERTGLWGWPWLLLLLLLLWVSGFEAVGEEEKQICLQEGRNLSVSCVYNIMLYESSLKAWQRVGSQGSAETLVRTNTRNTDRNVARVGRYFLEDDPTIAVVSVTVTELQRQDLGLYQCVIDLSSRSPLVLLPRIRLVQCEDLLLAFDHSNLLMLAIVLTCGFVLNKGLVSSVLFLLLRKSWVSGEANPAKQQSQPSRS</sequence>
<feature type="transmembrane region" description="Helical" evidence="11">
    <location>
        <begin position="151"/>
        <end position="177"/>
    </location>
</feature>
<dbReference type="InterPro" id="IPR013783">
    <property type="entry name" value="Ig-like_fold"/>
</dbReference>
<proteinExistence type="predicted"/>
<dbReference type="PANTHER" id="PTHR19357">
    <property type="entry name" value="TRIGGERING RECEPTOR EXPRESSED ON MYELOID CELLS 1"/>
    <property type="match status" value="1"/>
</dbReference>
<gene>
    <name evidence="14" type="ORF">mRhiFer1_017525</name>
</gene>
<accession>A0A7J7YU61</accession>
<keyword evidence="2" id="KW-1003">Cell membrane</keyword>
<dbReference type="GO" id="GO:0005886">
    <property type="term" value="C:plasma membrane"/>
    <property type="evidence" value="ECO:0007669"/>
    <property type="project" value="UniProtKB-SubCell"/>
</dbReference>
<dbReference type="InterPro" id="IPR036179">
    <property type="entry name" value="Ig-like_dom_sf"/>
</dbReference>
<evidence type="ECO:0000256" key="3">
    <source>
        <dbReference type="ARBA" id="ARBA00022692"/>
    </source>
</evidence>
<evidence type="ECO:0000259" key="13">
    <source>
        <dbReference type="PROSITE" id="PS50835"/>
    </source>
</evidence>
<evidence type="ECO:0000256" key="8">
    <source>
        <dbReference type="ARBA" id="ARBA00023170"/>
    </source>
</evidence>
<evidence type="ECO:0000256" key="4">
    <source>
        <dbReference type="ARBA" id="ARBA00022729"/>
    </source>
</evidence>
<keyword evidence="3 11" id="KW-0812">Transmembrane</keyword>
<comment type="subcellular location">
    <subcellularLocation>
        <location evidence="1">Cell membrane</location>
        <topology evidence="1">Single-pass type I membrane protein</topology>
    </subcellularLocation>
</comment>
<evidence type="ECO:0000256" key="10">
    <source>
        <dbReference type="ARBA" id="ARBA00023319"/>
    </source>
</evidence>
<dbReference type="InterPro" id="IPR007110">
    <property type="entry name" value="Ig-like_dom"/>
</dbReference>